<sequence length="414" mass="44600">MPEEMPRVKIGGAQCTQPYSTAYLNISAMSYGALSQNAITALNLGAKLGGFYHNTGEGGLSPYHLKAGGDLVWQIGTGYFACRTEKGNFDPQLFKKNAAQSQIKMIEIKLSQGAKPGHGGILPKSKLTEEIARIRHVPMGQDVISPPAHSVFSDPVGLLKFVQQLRELSAGKPVGFKLCIGHRSEFLSICKAMLETGIIPDFITIDGGEGGTGAAPIELTNSVGTPMRDGLSFVHNALIGIGLREQVKLIASGKILSAFHLLRALALGADTVNSARGMMFALGCIQSRQCNANTCPTGVATQDPARYRHLDIDSKGQRVANYHKAAVHSLMEMVTSMGLSDPADVRPCHVQRRIDSSVIKTYADLYPILDKGCLLDESNVPENWESDWSVAHTGEWDICCNSKNAYCNSDNAPQ</sequence>
<feature type="domain" description="Glutamate synthase" evidence="2">
    <location>
        <begin position="24"/>
        <end position="339"/>
    </location>
</feature>
<dbReference type="EMBL" id="UOFG01000015">
    <property type="protein sequence ID" value="VAW58071.1"/>
    <property type="molecule type" value="Genomic_DNA"/>
</dbReference>
<dbReference type="InterPro" id="IPR024188">
    <property type="entry name" value="GltB"/>
</dbReference>
<name>A0A3B0WRT0_9ZZZZ</name>
<evidence type="ECO:0000259" key="2">
    <source>
        <dbReference type="Pfam" id="PF01645"/>
    </source>
</evidence>
<dbReference type="InterPro" id="IPR002932">
    <property type="entry name" value="Glu_synthdom"/>
</dbReference>
<comment type="similarity">
    <text evidence="1">Belongs to the glutamate synthase family.</text>
</comment>
<dbReference type="InterPro" id="IPR013785">
    <property type="entry name" value="Aldolase_TIM"/>
</dbReference>
<organism evidence="3">
    <name type="scientific">hydrothermal vent metagenome</name>
    <dbReference type="NCBI Taxonomy" id="652676"/>
    <lineage>
        <taxon>unclassified sequences</taxon>
        <taxon>metagenomes</taxon>
        <taxon>ecological metagenomes</taxon>
    </lineage>
</organism>
<protein>
    <submittedName>
        <fullName evidence="3">Ferredoxin-dependent glutamate synthase</fullName>
        <ecNumber evidence="3">1.4.7.1</ecNumber>
    </submittedName>
</protein>
<dbReference type="PANTHER" id="PTHR43819:SF1">
    <property type="entry name" value="ARCHAEAL-TYPE GLUTAMATE SYNTHASE [NADPH]"/>
    <property type="match status" value="1"/>
</dbReference>
<dbReference type="Gene3D" id="3.20.20.70">
    <property type="entry name" value="Aldolase class I"/>
    <property type="match status" value="1"/>
</dbReference>
<dbReference type="EC" id="1.4.7.1" evidence="3"/>
<dbReference type="SUPFAM" id="SSF51395">
    <property type="entry name" value="FMN-linked oxidoreductases"/>
    <property type="match status" value="1"/>
</dbReference>
<dbReference type="AlphaFoldDB" id="A0A3B0WRT0"/>
<evidence type="ECO:0000313" key="3">
    <source>
        <dbReference type="EMBL" id="VAW58071.1"/>
    </source>
</evidence>
<gene>
    <name evidence="3" type="ORF">MNBD_GAMMA11-1343</name>
</gene>
<dbReference type="GO" id="GO:0016041">
    <property type="term" value="F:glutamate synthase (ferredoxin) activity"/>
    <property type="evidence" value="ECO:0007669"/>
    <property type="project" value="UniProtKB-EC"/>
</dbReference>
<reference evidence="3" key="1">
    <citation type="submission" date="2018-06" db="EMBL/GenBank/DDBJ databases">
        <authorList>
            <person name="Zhirakovskaya E."/>
        </authorList>
    </citation>
    <scope>NUCLEOTIDE SEQUENCE</scope>
</reference>
<accession>A0A3B0WRT0</accession>
<dbReference type="PIRSF" id="PIRSF006429">
    <property type="entry name" value="GOGAT_lg_2"/>
    <property type="match status" value="1"/>
</dbReference>
<evidence type="ECO:0000256" key="1">
    <source>
        <dbReference type="ARBA" id="ARBA00009716"/>
    </source>
</evidence>
<dbReference type="PANTHER" id="PTHR43819">
    <property type="entry name" value="ARCHAEAL-TYPE GLUTAMATE SYNTHASE [NADPH]"/>
    <property type="match status" value="1"/>
</dbReference>
<keyword evidence="3" id="KW-0560">Oxidoreductase</keyword>
<dbReference type="Pfam" id="PF01645">
    <property type="entry name" value="Glu_synthase"/>
    <property type="match status" value="1"/>
</dbReference>
<dbReference type="GO" id="GO:0006537">
    <property type="term" value="P:glutamate biosynthetic process"/>
    <property type="evidence" value="ECO:0007669"/>
    <property type="project" value="InterPro"/>
</dbReference>
<dbReference type="CDD" id="cd02808">
    <property type="entry name" value="GltS_FMN"/>
    <property type="match status" value="1"/>
</dbReference>
<proteinExistence type="inferred from homology"/>